<evidence type="ECO:0000256" key="6">
    <source>
        <dbReference type="ARBA" id="ARBA00022741"/>
    </source>
</evidence>
<dbReference type="Proteomes" id="UP000282574">
    <property type="component" value="Unassembled WGS sequence"/>
</dbReference>
<dbReference type="EMBL" id="RSCK01000025">
    <property type="protein sequence ID" value="RUT11477.1"/>
    <property type="molecule type" value="Genomic_DNA"/>
</dbReference>
<sequence>MTNDKIGIFGGTFDPVHWGHLLVAESACSQVGLEQVIWVVNSRPHYKQSTPFQHRWEMVRQAIADRRDWEIAPPSDTFMKTTYASQTLQALQANYPDSRWHWILGLDTFLTLPRWYHRQEIAPACEWLVAPRPLYESESPPIQVLCDRVAQQLATESTYIRWQIIDLPLVGISASLVRQYCRDRRSIRYFVPEAVRIYIGDRQLYT</sequence>
<dbReference type="GO" id="GO:0005524">
    <property type="term" value="F:ATP binding"/>
    <property type="evidence" value="ECO:0007669"/>
    <property type="project" value="UniProtKB-KW"/>
</dbReference>
<dbReference type="Gene3D" id="3.40.50.620">
    <property type="entry name" value="HUPs"/>
    <property type="match status" value="1"/>
</dbReference>
<dbReference type="PANTHER" id="PTHR39321">
    <property type="entry name" value="NICOTINATE-NUCLEOTIDE ADENYLYLTRANSFERASE-RELATED"/>
    <property type="match status" value="1"/>
</dbReference>
<dbReference type="NCBIfam" id="TIGR00482">
    <property type="entry name" value="nicotinate (nicotinamide) nucleotide adenylyltransferase"/>
    <property type="match status" value="1"/>
</dbReference>
<accession>A0AB37UJA0</accession>
<evidence type="ECO:0000256" key="2">
    <source>
        <dbReference type="ARBA" id="ARBA00005019"/>
    </source>
</evidence>
<evidence type="ECO:0000256" key="7">
    <source>
        <dbReference type="ARBA" id="ARBA00022840"/>
    </source>
</evidence>
<dbReference type="SUPFAM" id="SSF52374">
    <property type="entry name" value="Nucleotidylyl transferase"/>
    <property type="match status" value="1"/>
</dbReference>
<dbReference type="NCBIfam" id="TIGR00125">
    <property type="entry name" value="cyt_tran_rel"/>
    <property type="match status" value="1"/>
</dbReference>
<keyword evidence="8 10" id="KW-0520">NAD</keyword>
<dbReference type="RefSeq" id="WP_015156646.1">
    <property type="nucleotide sequence ID" value="NZ_JAVKZF010000003.1"/>
</dbReference>
<comment type="function">
    <text evidence="1 10">Catalyzes the reversible adenylation of nicotinate mononucleotide (NaMN) to nicotinic acid adenine dinucleotide (NaAD).</text>
</comment>
<dbReference type="GO" id="GO:0004515">
    <property type="term" value="F:nicotinate-nucleotide adenylyltransferase activity"/>
    <property type="evidence" value="ECO:0007669"/>
    <property type="project" value="UniProtKB-UniRule"/>
</dbReference>
<dbReference type="PANTHER" id="PTHR39321:SF3">
    <property type="entry name" value="PHOSPHOPANTETHEINE ADENYLYLTRANSFERASE"/>
    <property type="match status" value="1"/>
</dbReference>
<comment type="caution">
    <text evidence="12">The sequence shown here is derived from an EMBL/GenBank/DDBJ whole genome shotgun (WGS) entry which is preliminary data.</text>
</comment>
<proteinExistence type="inferred from homology"/>
<dbReference type="EC" id="2.7.7.18" evidence="10"/>
<evidence type="ECO:0000313" key="12">
    <source>
        <dbReference type="EMBL" id="RUT11477.1"/>
    </source>
</evidence>
<keyword evidence="4 10" id="KW-0808">Transferase</keyword>
<name>A0AB37UJA0_9CYAN</name>
<evidence type="ECO:0000256" key="5">
    <source>
        <dbReference type="ARBA" id="ARBA00022695"/>
    </source>
</evidence>
<evidence type="ECO:0000256" key="1">
    <source>
        <dbReference type="ARBA" id="ARBA00002324"/>
    </source>
</evidence>
<dbReference type="Pfam" id="PF01467">
    <property type="entry name" value="CTP_transf_like"/>
    <property type="match status" value="1"/>
</dbReference>
<keyword evidence="3 10" id="KW-0662">Pyridine nucleotide biosynthesis</keyword>
<evidence type="ECO:0000259" key="11">
    <source>
        <dbReference type="Pfam" id="PF01467"/>
    </source>
</evidence>
<evidence type="ECO:0000256" key="10">
    <source>
        <dbReference type="HAMAP-Rule" id="MF_00244"/>
    </source>
</evidence>
<evidence type="ECO:0000256" key="3">
    <source>
        <dbReference type="ARBA" id="ARBA00022642"/>
    </source>
</evidence>
<dbReference type="InterPro" id="IPR014729">
    <property type="entry name" value="Rossmann-like_a/b/a_fold"/>
</dbReference>
<protein>
    <recommendedName>
        <fullName evidence="10">Probable nicotinate-nucleotide adenylyltransferase</fullName>
        <ecNumber evidence="10">2.7.7.18</ecNumber>
    </recommendedName>
    <alternativeName>
        <fullName evidence="10">Deamido-NAD(+) diphosphorylase</fullName>
    </alternativeName>
    <alternativeName>
        <fullName evidence="10">Deamido-NAD(+) pyrophosphorylase</fullName>
    </alternativeName>
    <alternativeName>
        <fullName evidence="10">Nicotinate mononucleotide adenylyltransferase</fullName>
        <shortName evidence="10">NaMN adenylyltransferase</shortName>
    </alternativeName>
</protein>
<dbReference type="HAMAP" id="MF_00244">
    <property type="entry name" value="NaMN_adenylyltr"/>
    <property type="match status" value="1"/>
</dbReference>
<reference evidence="12 13" key="1">
    <citation type="journal article" date="2019" name="Genome Biol. Evol.">
        <title>Day and night: Metabolic profiles and evolutionary relationships of six axenic non-marine cyanobacteria.</title>
        <authorList>
            <person name="Will S.E."/>
            <person name="Henke P."/>
            <person name="Boedeker C."/>
            <person name="Huang S."/>
            <person name="Brinkmann H."/>
            <person name="Rohde M."/>
            <person name="Jarek M."/>
            <person name="Friedl T."/>
            <person name="Seufert S."/>
            <person name="Schumacher M."/>
            <person name="Overmann J."/>
            <person name="Neumann-Schaal M."/>
            <person name="Petersen J."/>
        </authorList>
    </citation>
    <scope>NUCLEOTIDE SEQUENCE [LARGE SCALE GENOMIC DNA]</scope>
    <source>
        <strain evidence="12 13">SAG 39.79</strain>
    </source>
</reference>
<comment type="pathway">
    <text evidence="2 10">Cofactor biosynthesis; NAD(+) biosynthesis; deamido-NAD(+) from nicotinate D-ribonucleotide: step 1/1.</text>
</comment>
<keyword evidence="7 10" id="KW-0067">ATP-binding</keyword>
<keyword evidence="13" id="KW-1185">Reference proteome</keyword>
<comment type="catalytic activity">
    <reaction evidence="9 10">
        <text>nicotinate beta-D-ribonucleotide + ATP + H(+) = deamido-NAD(+) + diphosphate</text>
        <dbReference type="Rhea" id="RHEA:22860"/>
        <dbReference type="ChEBI" id="CHEBI:15378"/>
        <dbReference type="ChEBI" id="CHEBI:30616"/>
        <dbReference type="ChEBI" id="CHEBI:33019"/>
        <dbReference type="ChEBI" id="CHEBI:57502"/>
        <dbReference type="ChEBI" id="CHEBI:58437"/>
        <dbReference type="EC" id="2.7.7.18"/>
    </reaction>
</comment>
<comment type="similarity">
    <text evidence="10">Belongs to the NadD family.</text>
</comment>
<organism evidence="12 13">
    <name type="scientific">Chroococcidiopsis cubana SAG 39.79</name>
    <dbReference type="NCBI Taxonomy" id="388085"/>
    <lineage>
        <taxon>Bacteria</taxon>
        <taxon>Bacillati</taxon>
        <taxon>Cyanobacteriota</taxon>
        <taxon>Cyanophyceae</taxon>
        <taxon>Chroococcidiopsidales</taxon>
        <taxon>Chroococcidiopsidaceae</taxon>
        <taxon>Chroococcidiopsis</taxon>
    </lineage>
</organism>
<evidence type="ECO:0000256" key="4">
    <source>
        <dbReference type="ARBA" id="ARBA00022679"/>
    </source>
</evidence>
<evidence type="ECO:0000256" key="9">
    <source>
        <dbReference type="ARBA" id="ARBA00048721"/>
    </source>
</evidence>
<evidence type="ECO:0000313" key="13">
    <source>
        <dbReference type="Proteomes" id="UP000282574"/>
    </source>
</evidence>
<dbReference type="InterPro" id="IPR004821">
    <property type="entry name" value="Cyt_trans-like"/>
</dbReference>
<evidence type="ECO:0000256" key="8">
    <source>
        <dbReference type="ARBA" id="ARBA00023027"/>
    </source>
</evidence>
<gene>
    <name evidence="10 12" type="primary">nadD</name>
    <name evidence="12" type="ORF">DSM107010_32800</name>
</gene>
<dbReference type="InterPro" id="IPR005248">
    <property type="entry name" value="NadD/NMNAT"/>
</dbReference>
<dbReference type="AlphaFoldDB" id="A0AB37UJA0"/>
<keyword evidence="5 10" id="KW-0548">Nucleotidyltransferase</keyword>
<keyword evidence="6 10" id="KW-0547">Nucleotide-binding</keyword>
<dbReference type="CDD" id="cd02165">
    <property type="entry name" value="NMNAT"/>
    <property type="match status" value="1"/>
</dbReference>
<feature type="domain" description="Cytidyltransferase-like" evidence="11">
    <location>
        <begin position="8"/>
        <end position="179"/>
    </location>
</feature>
<dbReference type="GO" id="GO:0009435">
    <property type="term" value="P:NAD+ biosynthetic process"/>
    <property type="evidence" value="ECO:0007669"/>
    <property type="project" value="UniProtKB-UniRule"/>
</dbReference>